<dbReference type="PANTHER" id="PTHR11177:SF317">
    <property type="entry name" value="CHITINASE 12-RELATED"/>
    <property type="match status" value="1"/>
</dbReference>
<dbReference type="Pfam" id="PF00704">
    <property type="entry name" value="Glyco_hydro_18"/>
    <property type="match status" value="1"/>
</dbReference>
<evidence type="ECO:0008006" key="13">
    <source>
        <dbReference type="Google" id="ProtNLM"/>
    </source>
</evidence>
<dbReference type="FunFam" id="3.20.20.80:FF:000007">
    <property type="entry name" value="Acidic mammalian chitinase"/>
    <property type="match status" value="1"/>
</dbReference>
<keyword evidence="3" id="KW-0732">Signal</keyword>
<dbReference type="InterPro" id="IPR001579">
    <property type="entry name" value="Glyco_hydro_18_chit_AS"/>
</dbReference>
<feature type="domain" description="GH18" evidence="10">
    <location>
        <begin position="8"/>
        <end position="382"/>
    </location>
</feature>
<organism evidence="11 12">
    <name type="scientific">Batillaria attramentaria</name>
    <dbReference type="NCBI Taxonomy" id="370345"/>
    <lineage>
        <taxon>Eukaryota</taxon>
        <taxon>Metazoa</taxon>
        <taxon>Spiralia</taxon>
        <taxon>Lophotrochozoa</taxon>
        <taxon>Mollusca</taxon>
        <taxon>Gastropoda</taxon>
        <taxon>Caenogastropoda</taxon>
        <taxon>Sorbeoconcha</taxon>
        <taxon>Cerithioidea</taxon>
        <taxon>Batillariidae</taxon>
        <taxon>Batillaria</taxon>
    </lineage>
</organism>
<comment type="caution">
    <text evidence="11">The sequence shown here is derived from an EMBL/GenBank/DDBJ whole genome shotgun (WGS) entry which is preliminary data.</text>
</comment>
<dbReference type="GO" id="GO:0008061">
    <property type="term" value="F:chitin binding"/>
    <property type="evidence" value="ECO:0007669"/>
    <property type="project" value="UniProtKB-KW"/>
</dbReference>
<keyword evidence="5" id="KW-1015">Disulfide bond</keyword>
<evidence type="ECO:0000256" key="3">
    <source>
        <dbReference type="ARBA" id="ARBA00022729"/>
    </source>
</evidence>
<dbReference type="PROSITE" id="PS01095">
    <property type="entry name" value="GH18_1"/>
    <property type="match status" value="1"/>
</dbReference>
<evidence type="ECO:0000259" key="9">
    <source>
        <dbReference type="PROSITE" id="PS50940"/>
    </source>
</evidence>
<dbReference type="InterPro" id="IPR029070">
    <property type="entry name" value="Chitinase_insertion_sf"/>
</dbReference>
<dbReference type="InterPro" id="IPR002557">
    <property type="entry name" value="Chitin-bd_dom"/>
</dbReference>
<feature type="domain" description="Chitin-binding type-2" evidence="9">
    <location>
        <begin position="562"/>
        <end position="618"/>
    </location>
</feature>
<dbReference type="SUPFAM" id="SSF57625">
    <property type="entry name" value="Invertebrate chitin-binding proteins"/>
    <property type="match status" value="2"/>
</dbReference>
<feature type="domain" description="Chitin-binding type-2" evidence="9">
    <location>
        <begin position="675"/>
        <end position="732"/>
    </location>
</feature>
<dbReference type="InterPro" id="IPR036508">
    <property type="entry name" value="Chitin-bd_dom_sf"/>
</dbReference>
<dbReference type="SUPFAM" id="SSF54556">
    <property type="entry name" value="Chitinase insertion domain"/>
    <property type="match status" value="1"/>
</dbReference>
<keyword evidence="2" id="KW-0147">Chitin-binding</keyword>
<evidence type="ECO:0000256" key="2">
    <source>
        <dbReference type="ARBA" id="ARBA00022669"/>
    </source>
</evidence>
<dbReference type="FunFam" id="3.10.50.10:FF:000001">
    <property type="entry name" value="Chitinase 3-like 1"/>
    <property type="match status" value="1"/>
</dbReference>
<evidence type="ECO:0000256" key="8">
    <source>
        <dbReference type="SAM" id="MobiDB-lite"/>
    </source>
</evidence>
<evidence type="ECO:0000256" key="1">
    <source>
        <dbReference type="ARBA" id="ARBA00009121"/>
    </source>
</evidence>
<dbReference type="PANTHER" id="PTHR11177">
    <property type="entry name" value="CHITINASE"/>
    <property type="match status" value="1"/>
</dbReference>
<protein>
    <recommendedName>
        <fullName evidence="13">Chitinase</fullName>
    </recommendedName>
</protein>
<keyword evidence="6 7" id="KW-0326">Glycosidase</keyword>
<comment type="similarity">
    <text evidence="1">Belongs to the glycosyl hydrolase 18 family. Chitinase class II subfamily.</text>
</comment>
<dbReference type="AlphaFoldDB" id="A0ABD0LR37"/>
<sequence length="735" mass="80647">MYRVSGGYRRVCYYTNWSQYRPSSGKFVPENVDPTLCTHLIYTFAKLVGNQLKAFEWNDESTAWSTGMYERFQALKQKNPSVKTLLAVGGWNLASGPFTQMVATPQNRAEFAQSSVDFLRKWGFDGLDVDWEYPTLRGGHPQDRDHFTQLIREVRAKFQQEAATTGNSRLLLTAAVAAGKDKIDVAYDIPQLNQYLDFISIMTYDLHGSWETHTGHHTALYPRAAERGDDRYLNVDFAAKYWVQKGATPSKLNIGLATYGRGFTMVSSSQNGLGAATRSAANAGQYTREAGFLAYYEICQMQQRGGQRHNDAEQHVPYITDGDQWVGYEDVNSLREKVCYTKQNGYGGIMVWALDLDDFSGNMCGQGPYPLMHAINAELSNPSLANCPSPGPPPPSTVNYPWNPVTSTTIPPGGLIPQTPVPSQSFPNVQQGGGNSPSGGAMAPFPGVFFNTQKPTTQAQGPYRTQTPYPPTQSPYVPQTLYPTQQPVAFQTLAPATQPPFNPTFAVFWNTRTPSTASTQSTQQFVPVHPTQRIPQWTAPPPSGGVQTTVPSPVHPVTNPRGFNCAGMASDFYPNVYACDEYYICANQVSYRVKCAMGLRYNAATKHCDWPANTPCVSIHHATQPQAATQPPPVVQTRPPPIVQTQPPPVFTPYPSQTPPQVYTNGAPGQAHSPNTFCAGRSDGAYGVANDCHNYILCFNHLATAETCGQGLAFNQHLMLCQFPGLVPGCAQNQG</sequence>
<evidence type="ECO:0000256" key="7">
    <source>
        <dbReference type="RuleBase" id="RU000489"/>
    </source>
</evidence>
<dbReference type="GO" id="GO:0004568">
    <property type="term" value="F:chitinase activity"/>
    <property type="evidence" value="ECO:0007669"/>
    <property type="project" value="UniProtKB-ARBA"/>
</dbReference>
<dbReference type="Proteomes" id="UP001519460">
    <property type="component" value="Unassembled WGS sequence"/>
</dbReference>
<proteinExistence type="inferred from homology"/>
<dbReference type="CDD" id="cd02872">
    <property type="entry name" value="GH18_chitolectin_chitotriosidase"/>
    <property type="match status" value="1"/>
</dbReference>
<dbReference type="InterPro" id="IPR001223">
    <property type="entry name" value="Glyco_hydro18_cat"/>
</dbReference>
<reference evidence="11 12" key="1">
    <citation type="journal article" date="2023" name="Sci. Data">
        <title>Genome assembly of the Korean intertidal mud-creeper Batillaria attramentaria.</title>
        <authorList>
            <person name="Patra A.K."/>
            <person name="Ho P.T."/>
            <person name="Jun S."/>
            <person name="Lee S.J."/>
            <person name="Kim Y."/>
            <person name="Won Y.J."/>
        </authorList>
    </citation>
    <scope>NUCLEOTIDE SEQUENCE [LARGE SCALE GENOMIC DNA]</scope>
    <source>
        <strain evidence="11">Wonlab-2016</strain>
    </source>
</reference>
<evidence type="ECO:0000256" key="6">
    <source>
        <dbReference type="ARBA" id="ARBA00023295"/>
    </source>
</evidence>
<evidence type="ECO:0000313" key="11">
    <source>
        <dbReference type="EMBL" id="KAK7501474.1"/>
    </source>
</evidence>
<dbReference type="EMBL" id="JACVVK020000031">
    <property type="protein sequence ID" value="KAK7501474.1"/>
    <property type="molecule type" value="Genomic_DNA"/>
</dbReference>
<dbReference type="Gene3D" id="3.20.20.80">
    <property type="entry name" value="Glycosidases"/>
    <property type="match status" value="3"/>
</dbReference>
<keyword evidence="12" id="KW-1185">Reference proteome</keyword>
<accession>A0ABD0LR37</accession>
<evidence type="ECO:0000259" key="10">
    <source>
        <dbReference type="PROSITE" id="PS51910"/>
    </source>
</evidence>
<dbReference type="InterPro" id="IPR017853">
    <property type="entry name" value="GH"/>
</dbReference>
<dbReference type="GO" id="GO:0006032">
    <property type="term" value="P:chitin catabolic process"/>
    <property type="evidence" value="ECO:0007669"/>
    <property type="project" value="UniProtKB-ARBA"/>
</dbReference>
<dbReference type="SMART" id="SM00494">
    <property type="entry name" value="ChtBD2"/>
    <property type="match status" value="2"/>
</dbReference>
<evidence type="ECO:0000256" key="4">
    <source>
        <dbReference type="ARBA" id="ARBA00022801"/>
    </source>
</evidence>
<evidence type="ECO:0000313" key="12">
    <source>
        <dbReference type="Proteomes" id="UP001519460"/>
    </source>
</evidence>
<dbReference type="InterPro" id="IPR050314">
    <property type="entry name" value="Glycosyl_Hydrlase_18"/>
</dbReference>
<dbReference type="PROSITE" id="PS51910">
    <property type="entry name" value="GH18_2"/>
    <property type="match status" value="1"/>
</dbReference>
<dbReference type="InterPro" id="IPR011583">
    <property type="entry name" value="Chitinase_II/V-like_cat"/>
</dbReference>
<name>A0ABD0LR37_9CAEN</name>
<dbReference type="Pfam" id="PF01607">
    <property type="entry name" value="CBM_14"/>
    <property type="match status" value="2"/>
</dbReference>
<feature type="region of interest" description="Disordered" evidence="8">
    <location>
        <begin position="412"/>
        <end position="439"/>
    </location>
</feature>
<dbReference type="PROSITE" id="PS50940">
    <property type="entry name" value="CHIT_BIND_II"/>
    <property type="match status" value="2"/>
</dbReference>
<feature type="compositionally biased region" description="Polar residues" evidence="8">
    <location>
        <begin position="421"/>
        <end position="430"/>
    </location>
</feature>
<dbReference type="SUPFAM" id="SSF51445">
    <property type="entry name" value="(Trans)glycosidases"/>
    <property type="match status" value="1"/>
</dbReference>
<gene>
    <name evidence="11" type="ORF">BaRGS_00007278</name>
</gene>
<dbReference type="SMART" id="SM00636">
    <property type="entry name" value="Glyco_18"/>
    <property type="match status" value="1"/>
</dbReference>
<dbReference type="Gene3D" id="3.10.50.10">
    <property type="match status" value="1"/>
</dbReference>
<evidence type="ECO:0000256" key="5">
    <source>
        <dbReference type="ARBA" id="ARBA00023157"/>
    </source>
</evidence>
<keyword evidence="4 7" id="KW-0378">Hydrolase</keyword>